<protein>
    <submittedName>
        <fullName evidence="5">Transcriptional regulator, MarR family</fullName>
    </submittedName>
</protein>
<gene>
    <name evidence="5" type="ORF">SAMN05216276_1011127</name>
</gene>
<organism evidence="5 6">
    <name type="scientific">Streptosporangium subroseum</name>
    <dbReference type="NCBI Taxonomy" id="106412"/>
    <lineage>
        <taxon>Bacteria</taxon>
        <taxon>Bacillati</taxon>
        <taxon>Actinomycetota</taxon>
        <taxon>Actinomycetes</taxon>
        <taxon>Streptosporangiales</taxon>
        <taxon>Streptosporangiaceae</taxon>
        <taxon>Streptosporangium</taxon>
    </lineage>
</organism>
<dbReference type="Gene3D" id="1.10.10.10">
    <property type="entry name" value="Winged helix-like DNA-binding domain superfamily/Winged helix DNA-binding domain"/>
    <property type="match status" value="1"/>
</dbReference>
<dbReference type="Proteomes" id="UP000198282">
    <property type="component" value="Unassembled WGS sequence"/>
</dbReference>
<accession>A0A239FEF0</accession>
<dbReference type="GO" id="GO:0003677">
    <property type="term" value="F:DNA binding"/>
    <property type="evidence" value="ECO:0007669"/>
    <property type="project" value="UniProtKB-KW"/>
</dbReference>
<keyword evidence="2" id="KW-0238">DNA-binding</keyword>
<name>A0A239FEF0_9ACTN</name>
<keyword evidence="3" id="KW-0804">Transcription</keyword>
<dbReference type="PANTHER" id="PTHR42756">
    <property type="entry name" value="TRANSCRIPTIONAL REGULATOR, MARR"/>
    <property type="match status" value="1"/>
</dbReference>
<evidence type="ECO:0000259" key="4">
    <source>
        <dbReference type="PROSITE" id="PS50995"/>
    </source>
</evidence>
<dbReference type="InterPro" id="IPR036388">
    <property type="entry name" value="WH-like_DNA-bd_sf"/>
</dbReference>
<dbReference type="RefSeq" id="WP_245878310.1">
    <property type="nucleotide sequence ID" value="NZ_FZOD01000011.1"/>
</dbReference>
<dbReference type="PANTHER" id="PTHR42756:SF1">
    <property type="entry name" value="TRANSCRIPTIONAL REPRESSOR OF EMRAB OPERON"/>
    <property type="match status" value="1"/>
</dbReference>
<sequence>MDEVDAILAQWERERPDLDLSGMGVFGRLGRLNVIGGRAIDEVFLRHGLQRGEFDVLATLRRSGPPYILIPSALSETLMLSRAGMTNRLDRLETAGLIERRLDQDDRRSFLIALTPEGRRVVDAAVSEHTANQVRLLSSLTPQERTTLDELVRKLLSGMPPQ</sequence>
<dbReference type="Pfam" id="PF12802">
    <property type="entry name" value="MarR_2"/>
    <property type="match status" value="1"/>
</dbReference>
<keyword evidence="6" id="KW-1185">Reference proteome</keyword>
<keyword evidence="1" id="KW-0805">Transcription regulation</keyword>
<evidence type="ECO:0000256" key="2">
    <source>
        <dbReference type="ARBA" id="ARBA00023125"/>
    </source>
</evidence>
<dbReference type="EMBL" id="FZOD01000011">
    <property type="protein sequence ID" value="SNS55400.1"/>
    <property type="molecule type" value="Genomic_DNA"/>
</dbReference>
<proteinExistence type="predicted"/>
<evidence type="ECO:0000256" key="1">
    <source>
        <dbReference type="ARBA" id="ARBA00023015"/>
    </source>
</evidence>
<dbReference type="SMART" id="SM00347">
    <property type="entry name" value="HTH_MARR"/>
    <property type="match status" value="1"/>
</dbReference>
<dbReference type="InterPro" id="IPR036390">
    <property type="entry name" value="WH_DNA-bd_sf"/>
</dbReference>
<dbReference type="GO" id="GO:0003700">
    <property type="term" value="F:DNA-binding transcription factor activity"/>
    <property type="evidence" value="ECO:0007669"/>
    <property type="project" value="InterPro"/>
</dbReference>
<feature type="domain" description="HTH marR-type" evidence="4">
    <location>
        <begin position="22"/>
        <end position="157"/>
    </location>
</feature>
<evidence type="ECO:0000313" key="5">
    <source>
        <dbReference type="EMBL" id="SNS55400.1"/>
    </source>
</evidence>
<dbReference type="AlphaFoldDB" id="A0A239FEF0"/>
<dbReference type="SUPFAM" id="SSF46785">
    <property type="entry name" value="Winged helix' DNA-binding domain"/>
    <property type="match status" value="1"/>
</dbReference>
<dbReference type="PRINTS" id="PR00598">
    <property type="entry name" value="HTHMARR"/>
</dbReference>
<evidence type="ECO:0000313" key="6">
    <source>
        <dbReference type="Proteomes" id="UP000198282"/>
    </source>
</evidence>
<dbReference type="InterPro" id="IPR000835">
    <property type="entry name" value="HTH_MarR-typ"/>
</dbReference>
<dbReference type="PROSITE" id="PS50995">
    <property type="entry name" value="HTH_MARR_2"/>
    <property type="match status" value="1"/>
</dbReference>
<reference evidence="5 6" key="1">
    <citation type="submission" date="2017-06" db="EMBL/GenBank/DDBJ databases">
        <authorList>
            <person name="Kim H.J."/>
            <person name="Triplett B.A."/>
        </authorList>
    </citation>
    <scope>NUCLEOTIDE SEQUENCE [LARGE SCALE GENOMIC DNA]</scope>
    <source>
        <strain evidence="5 6">CGMCC 4.2132</strain>
    </source>
</reference>
<evidence type="ECO:0000256" key="3">
    <source>
        <dbReference type="ARBA" id="ARBA00023163"/>
    </source>
</evidence>